<keyword evidence="2" id="KW-1185">Reference proteome</keyword>
<dbReference type="OrthoDB" id="2770090at2759"/>
<reference evidence="2" key="2">
    <citation type="submission" date="2015-01" db="EMBL/GenBank/DDBJ databases">
        <title>Evolutionary Origins and Diversification of the Mycorrhizal Mutualists.</title>
        <authorList>
            <consortium name="DOE Joint Genome Institute"/>
            <consortium name="Mycorrhizal Genomics Consortium"/>
            <person name="Kohler A."/>
            <person name="Kuo A."/>
            <person name="Nagy L.G."/>
            <person name="Floudas D."/>
            <person name="Copeland A."/>
            <person name="Barry K.W."/>
            <person name="Cichocki N."/>
            <person name="Veneault-Fourrey C."/>
            <person name="LaButti K."/>
            <person name="Lindquist E.A."/>
            <person name="Lipzen A."/>
            <person name="Lundell T."/>
            <person name="Morin E."/>
            <person name="Murat C."/>
            <person name="Riley R."/>
            <person name="Ohm R."/>
            <person name="Sun H."/>
            <person name="Tunlid A."/>
            <person name="Henrissat B."/>
            <person name="Grigoriev I.V."/>
            <person name="Hibbett D.S."/>
            <person name="Martin F."/>
        </authorList>
    </citation>
    <scope>NUCLEOTIDE SEQUENCE [LARGE SCALE GENOMIC DNA]</scope>
    <source>
        <strain evidence="2">h7</strain>
    </source>
</reference>
<protein>
    <submittedName>
        <fullName evidence="1">Uncharacterized protein</fullName>
    </submittedName>
</protein>
<organism evidence="1 2">
    <name type="scientific">Hebeloma cylindrosporum</name>
    <dbReference type="NCBI Taxonomy" id="76867"/>
    <lineage>
        <taxon>Eukaryota</taxon>
        <taxon>Fungi</taxon>
        <taxon>Dikarya</taxon>
        <taxon>Basidiomycota</taxon>
        <taxon>Agaricomycotina</taxon>
        <taxon>Agaricomycetes</taxon>
        <taxon>Agaricomycetidae</taxon>
        <taxon>Agaricales</taxon>
        <taxon>Agaricineae</taxon>
        <taxon>Hymenogastraceae</taxon>
        <taxon>Hebeloma</taxon>
    </lineage>
</organism>
<gene>
    <name evidence="1" type="ORF">M413DRAFT_448876</name>
</gene>
<dbReference type="EMBL" id="KN831802">
    <property type="protein sequence ID" value="KIM36735.1"/>
    <property type="molecule type" value="Genomic_DNA"/>
</dbReference>
<evidence type="ECO:0000313" key="2">
    <source>
        <dbReference type="Proteomes" id="UP000053424"/>
    </source>
</evidence>
<name>A0A0C3BJ48_HEBCY</name>
<evidence type="ECO:0000313" key="1">
    <source>
        <dbReference type="EMBL" id="KIM36735.1"/>
    </source>
</evidence>
<dbReference type="HOGENOM" id="CLU_120113_0_0_1"/>
<dbReference type="AlphaFoldDB" id="A0A0C3BJ48"/>
<reference evidence="1 2" key="1">
    <citation type="submission" date="2014-04" db="EMBL/GenBank/DDBJ databases">
        <authorList>
            <consortium name="DOE Joint Genome Institute"/>
            <person name="Kuo A."/>
            <person name="Gay G."/>
            <person name="Dore J."/>
            <person name="Kohler A."/>
            <person name="Nagy L.G."/>
            <person name="Floudas D."/>
            <person name="Copeland A."/>
            <person name="Barry K.W."/>
            <person name="Cichocki N."/>
            <person name="Veneault-Fourrey C."/>
            <person name="LaButti K."/>
            <person name="Lindquist E.A."/>
            <person name="Lipzen A."/>
            <person name="Lundell T."/>
            <person name="Morin E."/>
            <person name="Murat C."/>
            <person name="Sun H."/>
            <person name="Tunlid A."/>
            <person name="Henrissat B."/>
            <person name="Grigoriev I.V."/>
            <person name="Hibbett D.S."/>
            <person name="Martin F."/>
            <person name="Nordberg H.P."/>
            <person name="Cantor M.N."/>
            <person name="Hua S.X."/>
        </authorList>
    </citation>
    <scope>NUCLEOTIDE SEQUENCE [LARGE SCALE GENOMIC DNA]</scope>
    <source>
        <strain evidence="2">h7</strain>
    </source>
</reference>
<sequence>MPELPANFRSLYRLFLRTTSAAVLHHPGATKNLRLRWRPLFTETAKVTKEIEGSASDTSPELRDARLAWLKECHTRVDNTLRLLYTASLSRGIPHQLTRNLGYLTGNERKRVISTAFSTMKKWKPQESYPLTPNPLTAKEIKSATSKKNEEAFKRNASGAVAEVVRMAEAAGKLTLGSNDVELNPRWLSERSPRKRRR</sequence>
<proteinExistence type="predicted"/>
<accession>A0A0C3BJ48</accession>
<dbReference type="Proteomes" id="UP000053424">
    <property type="component" value="Unassembled WGS sequence"/>
</dbReference>